<sequence length="31" mass="3420">SPLPTISSCLSEDSILGRTHYVLVNRYPSLT</sequence>
<name>K0SEE7_THAOC</name>
<organism evidence="1 2">
    <name type="scientific">Thalassiosira oceanica</name>
    <name type="common">Marine diatom</name>
    <dbReference type="NCBI Taxonomy" id="159749"/>
    <lineage>
        <taxon>Eukaryota</taxon>
        <taxon>Sar</taxon>
        <taxon>Stramenopiles</taxon>
        <taxon>Ochrophyta</taxon>
        <taxon>Bacillariophyta</taxon>
        <taxon>Coscinodiscophyceae</taxon>
        <taxon>Thalassiosirophycidae</taxon>
        <taxon>Thalassiosirales</taxon>
        <taxon>Thalassiosiraceae</taxon>
        <taxon>Thalassiosira</taxon>
    </lineage>
</organism>
<evidence type="ECO:0000313" key="1">
    <source>
        <dbReference type="EMBL" id="EJK59311.1"/>
    </source>
</evidence>
<dbReference type="AlphaFoldDB" id="K0SEE7"/>
<gene>
    <name evidence="1" type="ORF">THAOC_20487</name>
</gene>
<feature type="non-terminal residue" evidence="1">
    <location>
        <position position="1"/>
    </location>
</feature>
<comment type="caution">
    <text evidence="1">The sequence shown here is derived from an EMBL/GenBank/DDBJ whole genome shotgun (WGS) entry which is preliminary data.</text>
</comment>
<accession>K0SEE7</accession>
<dbReference type="EMBL" id="AGNL01023145">
    <property type="protein sequence ID" value="EJK59311.1"/>
    <property type="molecule type" value="Genomic_DNA"/>
</dbReference>
<keyword evidence="2" id="KW-1185">Reference proteome</keyword>
<evidence type="ECO:0000313" key="2">
    <source>
        <dbReference type="Proteomes" id="UP000266841"/>
    </source>
</evidence>
<dbReference type="Proteomes" id="UP000266841">
    <property type="component" value="Unassembled WGS sequence"/>
</dbReference>
<proteinExistence type="predicted"/>
<protein>
    <submittedName>
        <fullName evidence="1">Uncharacterized protein</fullName>
    </submittedName>
</protein>
<reference evidence="1 2" key="1">
    <citation type="journal article" date="2012" name="Genome Biol.">
        <title>Genome and low-iron response of an oceanic diatom adapted to chronic iron limitation.</title>
        <authorList>
            <person name="Lommer M."/>
            <person name="Specht M."/>
            <person name="Roy A.S."/>
            <person name="Kraemer L."/>
            <person name="Andreson R."/>
            <person name="Gutowska M.A."/>
            <person name="Wolf J."/>
            <person name="Bergner S.V."/>
            <person name="Schilhabel M.B."/>
            <person name="Klostermeier U.C."/>
            <person name="Beiko R.G."/>
            <person name="Rosenstiel P."/>
            <person name="Hippler M."/>
            <person name="Laroche J."/>
        </authorList>
    </citation>
    <scope>NUCLEOTIDE SEQUENCE [LARGE SCALE GENOMIC DNA]</scope>
    <source>
        <strain evidence="1 2">CCMP1005</strain>
    </source>
</reference>